<sequence>MERKVIYILQGKVAGATIPEGVNKKVKAYVKKLHKRGIGFDELSDAILQAFESNDIVGCFYICEDGNILLQVGN</sequence>
<protein>
    <submittedName>
        <fullName evidence="1">Uncharacterized protein</fullName>
    </submittedName>
</protein>
<dbReference type="EMBL" id="CP024704">
    <property type="protein sequence ID" value="ATV69577.1"/>
    <property type="molecule type" value="Genomic_DNA"/>
</dbReference>
<dbReference type="Proteomes" id="UP000230781">
    <property type="component" value="Chromosome"/>
</dbReference>
<accession>A0A2D3PPM7</accession>
<proteinExistence type="predicted"/>
<dbReference type="RefSeq" id="WP_100025908.1">
    <property type="nucleotide sequence ID" value="NZ_CP024704.1"/>
</dbReference>
<name>A0A2D3PPM7_9FUSO</name>
<evidence type="ECO:0000313" key="2">
    <source>
        <dbReference type="Proteomes" id="UP000230781"/>
    </source>
</evidence>
<gene>
    <name evidence="1" type="ORF">CTM98_02275</name>
</gene>
<dbReference type="AlphaFoldDB" id="A0A2D3PPM7"/>
<evidence type="ECO:0000313" key="1">
    <source>
        <dbReference type="EMBL" id="ATV69577.1"/>
    </source>
</evidence>
<reference evidence="1 2" key="1">
    <citation type="submission" date="2017-11" db="EMBL/GenBank/DDBJ databases">
        <title>Genome sequencing of Fusobacterium periodonticum KCOM 2555.</title>
        <authorList>
            <person name="Kook J.-K."/>
            <person name="Park S.-N."/>
            <person name="Lim Y.K."/>
        </authorList>
    </citation>
    <scope>NUCLEOTIDE SEQUENCE [LARGE SCALE GENOMIC DNA]</scope>
    <source>
        <strain evidence="1 2">KCOM 2555</strain>
    </source>
</reference>
<organism evidence="1 2">
    <name type="scientific">Fusobacterium pseudoperiodonticum</name>
    <dbReference type="NCBI Taxonomy" id="2663009"/>
    <lineage>
        <taxon>Bacteria</taxon>
        <taxon>Fusobacteriati</taxon>
        <taxon>Fusobacteriota</taxon>
        <taxon>Fusobacteriia</taxon>
        <taxon>Fusobacteriales</taxon>
        <taxon>Fusobacteriaceae</taxon>
        <taxon>Fusobacterium</taxon>
    </lineage>
</organism>